<reference evidence="3 4" key="1">
    <citation type="submission" date="2018-09" db="EMBL/GenBank/DDBJ databases">
        <title>YIM 75507 draft genome.</title>
        <authorList>
            <person name="Tang S."/>
            <person name="Feng Y."/>
        </authorList>
    </citation>
    <scope>NUCLEOTIDE SEQUENCE [LARGE SCALE GENOMIC DNA]</scope>
    <source>
        <strain evidence="3 4">YIM 75507</strain>
    </source>
</reference>
<keyword evidence="4" id="KW-1185">Reference proteome</keyword>
<feature type="transmembrane region" description="Helical" evidence="2">
    <location>
        <begin position="6"/>
        <end position="26"/>
    </location>
</feature>
<evidence type="ECO:0000256" key="1">
    <source>
        <dbReference type="SAM" id="MobiDB-lite"/>
    </source>
</evidence>
<dbReference type="RefSeq" id="WP_119929293.1">
    <property type="nucleotide sequence ID" value="NZ_QZEY01000012.1"/>
</dbReference>
<keyword evidence="2" id="KW-1133">Transmembrane helix</keyword>
<feature type="transmembrane region" description="Helical" evidence="2">
    <location>
        <begin position="46"/>
        <end position="65"/>
    </location>
</feature>
<sequence>MNTTLLAWAVSAGGLVLVALLASLAIRRGLLGILIDSRGRYSLTHFQAVVWTFVVFSLISGVFWGRYLAGEANPLEFVIPGELFGALGISLGSAMIAGVIKGSKDSLHPEGIAASEKHRDPPRWAQVYLLEQGPLADRVIDVTKFQNFVITIILVAAYGALTAREIAAVPEGEVVKALPEFSTTFLTLLAISHAGYLAGKLPVPPTGVPTPGLTVADLSTDAPVERPRNAPRRLSRTAPAGARHRSRQSPEDWE</sequence>
<proteinExistence type="predicted"/>
<keyword evidence="2" id="KW-0472">Membrane</keyword>
<keyword evidence="2" id="KW-0812">Transmembrane</keyword>
<evidence type="ECO:0000256" key="2">
    <source>
        <dbReference type="SAM" id="Phobius"/>
    </source>
</evidence>
<evidence type="ECO:0000313" key="4">
    <source>
        <dbReference type="Proteomes" id="UP000265768"/>
    </source>
</evidence>
<protein>
    <submittedName>
        <fullName evidence="3">Uncharacterized protein</fullName>
    </submittedName>
</protein>
<feature type="transmembrane region" description="Helical" evidence="2">
    <location>
        <begin position="77"/>
        <end position="100"/>
    </location>
</feature>
<feature type="region of interest" description="Disordered" evidence="1">
    <location>
        <begin position="212"/>
        <end position="254"/>
    </location>
</feature>
<gene>
    <name evidence="3" type="ORF">D5H75_26645</name>
</gene>
<dbReference type="Proteomes" id="UP000265768">
    <property type="component" value="Unassembled WGS sequence"/>
</dbReference>
<dbReference type="EMBL" id="QZEY01000012">
    <property type="protein sequence ID" value="RJL26562.1"/>
    <property type="molecule type" value="Genomic_DNA"/>
</dbReference>
<name>A0A3A4B4U3_9ACTN</name>
<organism evidence="3 4">
    <name type="scientific">Bailinhaonella thermotolerans</name>
    <dbReference type="NCBI Taxonomy" id="1070861"/>
    <lineage>
        <taxon>Bacteria</taxon>
        <taxon>Bacillati</taxon>
        <taxon>Actinomycetota</taxon>
        <taxon>Actinomycetes</taxon>
        <taxon>Streptosporangiales</taxon>
        <taxon>Streptosporangiaceae</taxon>
        <taxon>Bailinhaonella</taxon>
    </lineage>
</organism>
<comment type="caution">
    <text evidence="3">The sequence shown here is derived from an EMBL/GenBank/DDBJ whole genome shotgun (WGS) entry which is preliminary data.</text>
</comment>
<dbReference type="OrthoDB" id="3699186at2"/>
<accession>A0A3A4B4U3</accession>
<dbReference type="AlphaFoldDB" id="A0A3A4B4U3"/>
<evidence type="ECO:0000313" key="3">
    <source>
        <dbReference type="EMBL" id="RJL26562.1"/>
    </source>
</evidence>